<accession>A0ABN7PLM7</accession>
<dbReference type="PANTHER" id="PTHR11647:SF1">
    <property type="entry name" value="COLLAPSIN RESPONSE MEDIATOR PROTEIN"/>
    <property type="match status" value="1"/>
</dbReference>
<dbReference type="InterPro" id="IPR050378">
    <property type="entry name" value="Metallo-dep_Hydrolases_sf"/>
</dbReference>
<reference evidence="6" key="1">
    <citation type="submission" date="2021-03" db="EMBL/GenBank/DDBJ databases">
        <authorList>
            <person name="Tran Van P."/>
        </authorList>
    </citation>
    <scope>NUCLEOTIDE SEQUENCE</scope>
</reference>
<dbReference type="Pfam" id="PF01979">
    <property type="entry name" value="Amidohydro_1"/>
    <property type="match status" value="1"/>
</dbReference>
<sequence>VVYFKNLFHRQVGRNLIIPGGTRIIDARGKYVIPGGIDPHTHFQLELMGETSVDDFYQGTKAALAGGTTMIIDFVIPKKGESLLEAYERWRQMAEEKVCCDYALHVAITSWSEKV</sequence>
<evidence type="ECO:0000313" key="7">
    <source>
        <dbReference type="Proteomes" id="UP001153148"/>
    </source>
</evidence>
<proteinExistence type="inferred from homology"/>
<evidence type="ECO:0000256" key="4">
    <source>
        <dbReference type="ARBA" id="ARBA00039113"/>
    </source>
</evidence>
<dbReference type="PANTHER" id="PTHR11647">
    <property type="entry name" value="HYDRANTOINASE/DIHYDROPYRIMIDINASE FAMILY MEMBER"/>
    <property type="match status" value="1"/>
</dbReference>
<evidence type="ECO:0000259" key="5">
    <source>
        <dbReference type="Pfam" id="PF01979"/>
    </source>
</evidence>
<comment type="similarity">
    <text evidence="2">Belongs to the metallo-dependent hydrolases superfamily. Hydantoinase/dihydropyrimidinase family.</text>
</comment>
<comment type="cofactor">
    <cofactor evidence="1">
        <name>Zn(2+)</name>
        <dbReference type="ChEBI" id="CHEBI:29105"/>
    </cofactor>
</comment>
<gene>
    <name evidence="6" type="ORF">TPAB3V08_LOCUS15651</name>
</gene>
<feature type="non-terminal residue" evidence="6">
    <location>
        <position position="1"/>
    </location>
</feature>
<feature type="domain" description="Amidohydrolase-related" evidence="5">
    <location>
        <begin position="31"/>
        <end position="89"/>
    </location>
</feature>
<dbReference type="SUPFAM" id="SSF51338">
    <property type="entry name" value="Composite domain of metallo-dependent hydrolases"/>
    <property type="match status" value="1"/>
</dbReference>
<dbReference type="Proteomes" id="UP001153148">
    <property type="component" value="Unassembled WGS sequence"/>
</dbReference>
<evidence type="ECO:0000256" key="2">
    <source>
        <dbReference type="ARBA" id="ARBA00008829"/>
    </source>
</evidence>
<organism evidence="6 7">
    <name type="scientific">Timema podura</name>
    <name type="common">Walking stick</name>
    <dbReference type="NCBI Taxonomy" id="61482"/>
    <lineage>
        <taxon>Eukaryota</taxon>
        <taxon>Metazoa</taxon>
        <taxon>Ecdysozoa</taxon>
        <taxon>Arthropoda</taxon>
        <taxon>Hexapoda</taxon>
        <taxon>Insecta</taxon>
        <taxon>Pterygota</taxon>
        <taxon>Neoptera</taxon>
        <taxon>Polyneoptera</taxon>
        <taxon>Phasmatodea</taxon>
        <taxon>Timematodea</taxon>
        <taxon>Timematoidea</taxon>
        <taxon>Timematidae</taxon>
        <taxon>Timema</taxon>
    </lineage>
</organism>
<evidence type="ECO:0000313" key="6">
    <source>
        <dbReference type="EMBL" id="CAG2068708.1"/>
    </source>
</evidence>
<keyword evidence="7" id="KW-1185">Reference proteome</keyword>
<dbReference type="EC" id="3.5.2.2" evidence="4"/>
<comment type="catalytic activity">
    <reaction evidence="3">
        <text>5,6-dihydrouracil + H2O = 3-(carbamoylamino)propanoate + H(+)</text>
        <dbReference type="Rhea" id="RHEA:16121"/>
        <dbReference type="ChEBI" id="CHEBI:11892"/>
        <dbReference type="ChEBI" id="CHEBI:15377"/>
        <dbReference type="ChEBI" id="CHEBI:15378"/>
        <dbReference type="ChEBI" id="CHEBI:15901"/>
        <dbReference type="EC" id="3.5.2.2"/>
    </reaction>
</comment>
<dbReference type="Gene3D" id="2.30.40.10">
    <property type="entry name" value="Urease, subunit C, domain 1"/>
    <property type="match status" value="1"/>
</dbReference>
<comment type="caution">
    <text evidence="6">The sequence shown here is derived from an EMBL/GenBank/DDBJ whole genome shotgun (WGS) entry which is preliminary data.</text>
</comment>
<dbReference type="SUPFAM" id="SSF51556">
    <property type="entry name" value="Metallo-dependent hydrolases"/>
    <property type="match status" value="1"/>
</dbReference>
<evidence type="ECO:0000256" key="1">
    <source>
        <dbReference type="ARBA" id="ARBA00001947"/>
    </source>
</evidence>
<protein>
    <recommendedName>
        <fullName evidence="4">dihydropyrimidinase</fullName>
        <ecNumber evidence="4">3.5.2.2</ecNumber>
    </recommendedName>
</protein>
<dbReference type="Gene3D" id="3.20.20.140">
    <property type="entry name" value="Metal-dependent hydrolases"/>
    <property type="match status" value="1"/>
</dbReference>
<name>A0ABN7PLM7_TIMPD</name>
<dbReference type="InterPro" id="IPR032466">
    <property type="entry name" value="Metal_Hydrolase"/>
</dbReference>
<feature type="non-terminal residue" evidence="6">
    <location>
        <position position="115"/>
    </location>
</feature>
<dbReference type="InterPro" id="IPR011059">
    <property type="entry name" value="Metal-dep_hydrolase_composite"/>
</dbReference>
<evidence type="ECO:0000256" key="3">
    <source>
        <dbReference type="ARBA" id="ARBA00036696"/>
    </source>
</evidence>
<dbReference type="InterPro" id="IPR006680">
    <property type="entry name" value="Amidohydro-rel"/>
</dbReference>
<dbReference type="EMBL" id="CAJPIN010099508">
    <property type="protein sequence ID" value="CAG2068708.1"/>
    <property type="molecule type" value="Genomic_DNA"/>
</dbReference>